<evidence type="ECO:0000313" key="2">
    <source>
        <dbReference type="Proteomes" id="UP000041254"/>
    </source>
</evidence>
<gene>
    <name evidence="1" type="ORF">Vbra_21746</name>
</gene>
<dbReference type="VEuPathDB" id="CryptoDB:Vbra_21746"/>
<organism evidence="1 2">
    <name type="scientific">Vitrella brassicaformis (strain CCMP3155)</name>
    <dbReference type="NCBI Taxonomy" id="1169540"/>
    <lineage>
        <taxon>Eukaryota</taxon>
        <taxon>Sar</taxon>
        <taxon>Alveolata</taxon>
        <taxon>Colpodellida</taxon>
        <taxon>Vitrellaceae</taxon>
        <taxon>Vitrella</taxon>
    </lineage>
</organism>
<name>A0A0G4FWJ4_VITBC</name>
<accession>A0A0G4FWJ4</accession>
<keyword evidence="2" id="KW-1185">Reference proteome</keyword>
<evidence type="ECO:0000313" key="1">
    <source>
        <dbReference type="EMBL" id="CEM19593.1"/>
    </source>
</evidence>
<dbReference type="AlphaFoldDB" id="A0A0G4FWJ4"/>
<reference evidence="1 2" key="1">
    <citation type="submission" date="2014-11" db="EMBL/GenBank/DDBJ databases">
        <authorList>
            <person name="Zhu J."/>
            <person name="Qi W."/>
            <person name="Song R."/>
        </authorList>
    </citation>
    <scope>NUCLEOTIDE SEQUENCE [LARGE SCALE GENOMIC DNA]</scope>
</reference>
<dbReference type="Proteomes" id="UP000041254">
    <property type="component" value="Unassembled WGS sequence"/>
</dbReference>
<dbReference type="PhylomeDB" id="A0A0G4FWJ4"/>
<dbReference type="InParanoid" id="A0A0G4FWJ4"/>
<dbReference type="EMBL" id="CDMY01000516">
    <property type="protein sequence ID" value="CEM19593.1"/>
    <property type="molecule type" value="Genomic_DNA"/>
</dbReference>
<sequence length="732" mass="81216">MDADEQRQLREDAQLASDSLKRLMQLQTKVDEHLTQIKQRTEPDNKDTVASARELRVHLSLLTAQCNAAATQLSTLEPLLASAVDALIAIQLSTLEPLLASAVDVLIATAAEPQAPVDTVEEQPQAAPAEKSYRLIYESGQPPNKNVPARFRLSRDEPSDVFGHLQPWELTRYRRPLGTPLFHQSAANYTHLVIDCKDDTARRMWETMPLAVAQRWGKRATTGREIKHRYPESSRTWCRGTWVALVEGRVSGRAAIAEKERQEGLGGEGAAAAAAGQAYDGSQSADESSLELLSFEEVKLERSIRIPDPPPSSDLPPAPSAPVHLPALKTVDNIPSERLAARVGRKWWTPAVKTLIIRRRVAALDVEGARAWLPDCDAIEALDLDSWRAERAAGVLSALPADGKSLAALQTLRGIMLWDLTAIDRLREVLVARGVKRSISELKIDIVGHLWNTDEDWERLQKAAQLVDAVAHSQALLQRIVRDGGGHGRIIYMDMELLSRSSSTGTPTVQKLAGEYAKTVDFVAYSGGDEAHRVAITDDTFPAAHTLRLTRNALADAAKKNRALEIASHMPSLSCIQAGDHQNDTVLNAPVSEMWMFLERLQAALVSKGRERSLTLEMLSLSVSAFADERQSPCLWWRDSNEKLPPIKEVTVYITDVVGNGQLETFYQRVMASVASFSNELKGHKKTTVRLWHHVRTDFERRFLAEQATLNFNGGPYKFSSHRYGLVVERRT</sequence>
<proteinExistence type="predicted"/>
<protein>
    <submittedName>
        <fullName evidence="1">Uncharacterized protein</fullName>
    </submittedName>
</protein>